<proteinExistence type="predicted"/>
<dbReference type="SMART" id="SM00382">
    <property type="entry name" value="AAA"/>
    <property type="match status" value="1"/>
</dbReference>
<dbReference type="GO" id="GO:0016887">
    <property type="term" value="F:ATP hydrolysis activity"/>
    <property type="evidence" value="ECO:0007669"/>
    <property type="project" value="InterPro"/>
</dbReference>
<keyword evidence="1" id="KW-0813">Transport</keyword>
<evidence type="ECO:0000256" key="3">
    <source>
        <dbReference type="ARBA" id="ARBA00022840"/>
    </source>
</evidence>
<keyword evidence="3 6" id="KW-0067">ATP-binding</keyword>
<dbReference type="AlphaFoldDB" id="A0A6P1ZBP4"/>
<sequence length="254" mass="27635">MRPGTAQHGACRHCGNGAAPYGAPGVSRRQAVSPVLVCRSISQRFGPRDVLVNIDLTLSPGEVLVVRGPSGVGKSTLLRIAAGLTPPTRGSVSMHATRVGVVFQEPRLLPWRTALDNVALPLVACGCPGKEARDKARRMLHRMELNGFSTAHPHELSGGMRQRVSLARALAIEPELLFLDEPFTGLDPKLRQTMLRHLEQYLDQSGAATMHVTHDLVEIPSTATRVLHLTPRGPEFEPAPRHRATNHTHSQPEE</sequence>
<dbReference type="OrthoDB" id="9814623at2"/>
<dbReference type="GO" id="GO:0005524">
    <property type="term" value="F:ATP binding"/>
    <property type="evidence" value="ECO:0007669"/>
    <property type="project" value="UniProtKB-KW"/>
</dbReference>
<dbReference type="SUPFAM" id="SSF52540">
    <property type="entry name" value="P-loop containing nucleoside triphosphate hydrolases"/>
    <property type="match status" value="1"/>
</dbReference>
<dbReference type="PANTHER" id="PTHR42788:SF13">
    <property type="entry name" value="ALIPHATIC SULFONATES IMPORT ATP-BINDING PROTEIN SSUB"/>
    <property type="match status" value="1"/>
</dbReference>
<dbReference type="Proteomes" id="UP000434052">
    <property type="component" value="Unassembled WGS sequence"/>
</dbReference>
<keyword evidence="2" id="KW-0547">Nucleotide-binding</keyword>
<dbReference type="InterPro" id="IPR050166">
    <property type="entry name" value="ABC_transporter_ATP-bind"/>
</dbReference>
<protein>
    <submittedName>
        <fullName evidence="6">ABC transporter ATP-binding protein</fullName>
    </submittedName>
</protein>
<dbReference type="InterPro" id="IPR003439">
    <property type="entry name" value="ABC_transporter-like_ATP-bd"/>
</dbReference>
<dbReference type="PROSITE" id="PS50893">
    <property type="entry name" value="ABC_TRANSPORTER_2"/>
    <property type="match status" value="1"/>
</dbReference>
<feature type="region of interest" description="Disordered" evidence="4">
    <location>
        <begin position="231"/>
        <end position="254"/>
    </location>
</feature>
<comment type="caution">
    <text evidence="6">The sequence shown here is derived from an EMBL/GenBank/DDBJ whole genome shotgun (WGS) entry which is preliminary data.</text>
</comment>
<dbReference type="InterPro" id="IPR003593">
    <property type="entry name" value="AAA+_ATPase"/>
</dbReference>
<accession>A0A6P1ZBP4</accession>
<dbReference type="Gene3D" id="3.40.50.300">
    <property type="entry name" value="P-loop containing nucleotide triphosphate hydrolases"/>
    <property type="match status" value="1"/>
</dbReference>
<dbReference type="Pfam" id="PF00005">
    <property type="entry name" value="ABC_tran"/>
    <property type="match status" value="1"/>
</dbReference>
<reference evidence="6 7" key="1">
    <citation type="submission" date="2018-06" db="EMBL/GenBank/DDBJ databases">
        <title>Complete genome of Desulfovibrio marinus P48SEP.</title>
        <authorList>
            <person name="Crispim J.S."/>
            <person name="Vidigal P.M.P."/>
            <person name="Silva L.C.F."/>
            <person name="Araujo L.C."/>
            <person name="Laguardia C.N."/>
            <person name="Dias R.S."/>
            <person name="Sousa M.P."/>
            <person name="Paula S.O."/>
            <person name="Silva C."/>
        </authorList>
    </citation>
    <scope>NUCLEOTIDE SEQUENCE [LARGE SCALE GENOMIC DNA]</scope>
    <source>
        <strain evidence="6 7">P48SEP</strain>
    </source>
</reference>
<dbReference type="EMBL" id="QMIF01000016">
    <property type="protein sequence ID" value="TVM31436.1"/>
    <property type="molecule type" value="Genomic_DNA"/>
</dbReference>
<dbReference type="PANTHER" id="PTHR42788">
    <property type="entry name" value="TAURINE IMPORT ATP-BINDING PROTEIN-RELATED"/>
    <property type="match status" value="1"/>
</dbReference>
<dbReference type="InterPro" id="IPR027417">
    <property type="entry name" value="P-loop_NTPase"/>
</dbReference>
<dbReference type="PROSITE" id="PS00211">
    <property type="entry name" value="ABC_TRANSPORTER_1"/>
    <property type="match status" value="1"/>
</dbReference>
<name>A0A6P1ZBP4_9BACT</name>
<evidence type="ECO:0000256" key="1">
    <source>
        <dbReference type="ARBA" id="ARBA00022448"/>
    </source>
</evidence>
<feature type="domain" description="ABC transporter" evidence="5">
    <location>
        <begin position="36"/>
        <end position="252"/>
    </location>
</feature>
<evidence type="ECO:0000256" key="4">
    <source>
        <dbReference type="SAM" id="MobiDB-lite"/>
    </source>
</evidence>
<gene>
    <name evidence="6" type="ORF">DQK91_18695</name>
</gene>
<evidence type="ECO:0000259" key="5">
    <source>
        <dbReference type="PROSITE" id="PS50893"/>
    </source>
</evidence>
<evidence type="ECO:0000313" key="6">
    <source>
        <dbReference type="EMBL" id="TVM31436.1"/>
    </source>
</evidence>
<evidence type="ECO:0000256" key="2">
    <source>
        <dbReference type="ARBA" id="ARBA00022741"/>
    </source>
</evidence>
<organism evidence="6 7">
    <name type="scientific">Oceanidesulfovibrio marinus</name>
    <dbReference type="NCBI Taxonomy" id="370038"/>
    <lineage>
        <taxon>Bacteria</taxon>
        <taxon>Pseudomonadati</taxon>
        <taxon>Thermodesulfobacteriota</taxon>
        <taxon>Desulfovibrionia</taxon>
        <taxon>Desulfovibrionales</taxon>
        <taxon>Desulfovibrionaceae</taxon>
        <taxon>Oceanidesulfovibrio</taxon>
    </lineage>
</organism>
<evidence type="ECO:0000313" key="7">
    <source>
        <dbReference type="Proteomes" id="UP000434052"/>
    </source>
</evidence>
<dbReference type="InterPro" id="IPR017871">
    <property type="entry name" value="ABC_transporter-like_CS"/>
</dbReference>